<feature type="region of interest" description="Disordered" evidence="1">
    <location>
        <begin position="843"/>
        <end position="952"/>
    </location>
</feature>
<feature type="compositionally biased region" description="Low complexity" evidence="1">
    <location>
        <begin position="912"/>
        <end position="922"/>
    </location>
</feature>
<feature type="region of interest" description="Disordered" evidence="1">
    <location>
        <begin position="90"/>
        <end position="136"/>
    </location>
</feature>
<comment type="caution">
    <text evidence="2">The sequence shown here is derived from an EMBL/GenBank/DDBJ whole genome shotgun (WGS) entry which is preliminary data.</text>
</comment>
<evidence type="ECO:0000313" key="2">
    <source>
        <dbReference type="EMBL" id="KAJ2671299.1"/>
    </source>
</evidence>
<feature type="region of interest" description="Disordered" evidence="1">
    <location>
        <begin position="149"/>
        <end position="258"/>
    </location>
</feature>
<feature type="compositionally biased region" description="Low complexity" evidence="1">
    <location>
        <begin position="165"/>
        <end position="178"/>
    </location>
</feature>
<sequence length="1060" mass="114939">MYYTQMEHNTQGSSAAVMSSWPRRHIPRSTDDATAPATASTLARSRSRSRSNSPALGSSPSRMGGNLGLNIFQGKRPVMTMLAEPTLHQLQSPTAPSDDAFYAASNSNSNSTRRQSTSAPSECAVGSSSGATQGNYTLDPEFIRHWEKSAMPPLPPVPQAATANPSSSSSFPSRLSVPDTRIRFPRPEDEPPQRASSTSDNDDDANDSGTDSPAPGQQPPPPPQQQNGVVRRRKISALDGQDSAFSRPSRSTTAARSPVTAYAKRNFSLPAALAPPVPKLELENYEFTSLERLERRWADVKTESTRILSSAIYKYYFNHGEWHEFEQVFPGKVLAVWEDFQSKLSVSELAFVNTILVSQNPFSRAEGDSEKNIPVLARTLPLTQVVRSTILSEDMRSRESHSVMHGGASEIDPEFADWLISRFNALKAGITSPSQPTFVAGQKASAAVSAADTTLEQEKKSKVEQQQQQQQLNHKPSQTDNMVQPKQQLSTKPSRSQLQRPELPQKSQQQQQQQQQSVTQPEKCQQTHLSLGLNTPPLTAESSSSTRSSTNSSTSSSAAPATTTVPAAAVATSASASRPKTPSLADVARSLLGSSGLRRKKTLENIKPESAPQTAPQTAPIRRTTVTVPGALQPSVYDTVNRSVDLNLPPSPPKKSAQSPAAPSVSRSETVKSRRHTHNFFSSSGTATLAVEPRRSTESVRSHRITREIQMKDLPPLPQNAAELAQGPRGAEKAALMHRPSIGKKPGIIAHFSSHAELTQRTPIAVDKPRSSSMTVDTLDKLRGRPSTSASIMEPRSSKSSSQSRDSGSAELRFAIVYDWRPAPEDGDTSWGFRISPLAMGKSVTRKKSSAGMVVHSHTPTMNRRRLPNPQKGDAPAKKDARLARPKAPMPEKQKTDEQAAKDSGKAASHEQQQQQAAQRPQTPSPQPQKTSVDVPPELPKAKMPQGELGLGISGDSKSAGVAVGAAGVRGVLYELAYLSTQSRNVWSKSEHVFTNMQKVGLEVNRIAEQDFYDFCVDELLKASNDAYQDLQSLGSKKMAKGLYESFNAKLTVLLSGSNM</sequence>
<feature type="compositionally biased region" description="Low complexity" evidence="1">
    <location>
        <begin position="32"/>
        <end position="56"/>
    </location>
</feature>
<feature type="region of interest" description="Disordered" evidence="1">
    <location>
        <begin position="760"/>
        <end position="808"/>
    </location>
</feature>
<dbReference type="OrthoDB" id="5593337at2759"/>
<feature type="region of interest" description="Disordered" evidence="1">
    <location>
        <begin position="450"/>
        <end position="563"/>
    </location>
</feature>
<feature type="compositionally biased region" description="Low complexity" evidence="1">
    <location>
        <begin position="798"/>
        <end position="808"/>
    </location>
</feature>
<dbReference type="Proteomes" id="UP001151518">
    <property type="component" value="Unassembled WGS sequence"/>
</dbReference>
<feature type="compositionally biased region" description="Basic and acidic residues" evidence="1">
    <location>
        <begin position="890"/>
        <end position="909"/>
    </location>
</feature>
<feature type="region of interest" description="Disordered" evidence="1">
    <location>
        <begin position="25"/>
        <end position="70"/>
    </location>
</feature>
<evidence type="ECO:0000313" key="3">
    <source>
        <dbReference type="Proteomes" id="UP001151518"/>
    </source>
</evidence>
<feature type="compositionally biased region" description="Low complexity" evidence="1">
    <location>
        <begin position="243"/>
        <end position="258"/>
    </location>
</feature>
<protein>
    <submittedName>
        <fullName evidence="2">Uncharacterized protein</fullName>
    </submittedName>
</protein>
<dbReference type="EMBL" id="JANBTW010000105">
    <property type="protein sequence ID" value="KAJ2671299.1"/>
    <property type="molecule type" value="Genomic_DNA"/>
</dbReference>
<feature type="compositionally biased region" description="Low complexity" evidence="1">
    <location>
        <begin position="539"/>
        <end position="563"/>
    </location>
</feature>
<feature type="compositionally biased region" description="Polar residues" evidence="1">
    <location>
        <begin position="126"/>
        <end position="136"/>
    </location>
</feature>
<proteinExistence type="predicted"/>
<accession>A0A9W8KWC9</accession>
<feature type="compositionally biased region" description="Polar residues" evidence="1">
    <location>
        <begin position="517"/>
        <end position="537"/>
    </location>
</feature>
<reference evidence="2" key="1">
    <citation type="submission" date="2022-07" db="EMBL/GenBank/DDBJ databases">
        <title>Phylogenomic reconstructions and comparative analyses of Kickxellomycotina fungi.</title>
        <authorList>
            <person name="Reynolds N.K."/>
            <person name="Stajich J.E."/>
            <person name="Barry K."/>
            <person name="Grigoriev I.V."/>
            <person name="Crous P."/>
            <person name="Smith M.E."/>
        </authorList>
    </citation>
    <scope>NUCLEOTIDE SEQUENCE</scope>
    <source>
        <strain evidence="2">NRRL 3115</strain>
    </source>
</reference>
<feature type="compositionally biased region" description="Low complexity" evidence="1">
    <location>
        <begin position="103"/>
        <end position="119"/>
    </location>
</feature>
<feature type="compositionally biased region" description="Polar residues" evidence="1">
    <location>
        <begin position="472"/>
        <end position="499"/>
    </location>
</feature>
<evidence type="ECO:0000256" key="1">
    <source>
        <dbReference type="SAM" id="MobiDB-lite"/>
    </source>
</evidence>
<dbReference type="AlphaFoldDB" id="A0A9W8KWC9"/>
<organism evidence="2 3">
    <name type="scientific">Coemansia spiralis</name>
    <dbReference type="NCBI Taxonomy" id="417178"/>
    <lineage>
        <taxon>Eukaryota</taxon>
        <taxon>Fungi</taxon>
        <taxon>Fungi incertae sedis</taxon>
        <taxon>Zoopagomycota</taxon>
        <taxon>Kickxellomycotina</taxon>
        <taxon>Kickxellomycetes</taxon>
        <taxon>Kickxellales</taxon>
        <taxon>Kickxellaceae</taxon>
        <taxon>Coemansia</taxon>
    </lineage>
</organism>
<name>A0A9W8KWC9_9FUNG</name>
<feature type="compositionally biased region" description="Low complexity" evidence="1">
    <location>
        <begin position="654"/>
        <end position="668"/>
    </location>
</feature>
<feature type="compositionally biased region" description="Basic and acidic residues" evidence="1">
    <location>
        <begin position="180"/>
        <end position="192"/>
    </location>
</feature>
<gene>
    <name evidence="2" type="ORF">GGI25_005542</name>
</gene>
<feature type="region of interest" description="Disordered" evidence="1">
    <location>
        <begin position="596"/>
        <end position="677"/>
    </location>
</feature>